<evidence type="ECO:0000259" key="7">
    <source>
        <dbReference type="PROSITE" id="PS50850"/>
    </source>
</evidence>
<keyword evidence="5 6" id="KW-0472">Membrane</keyword>
<keyword evidence="4 6" id="KW-1133">Transmembrane helix</keyword>
<feature type="transmembrane region" description="Helical" evidence="6">
    <location>
        <begin position="161"/>
        <end position="182"/>
    </location>
</feature>
<dbReference type="InterPro" id="IPR036259">
    <property type="entry name" value="MFS_trans_sf"/>
</dbReference>
<accession>A0ABS3S3B8</accession>
<evidence type="ECO:0000256" key="4">
    <source>
        <dbReference type="ARBA" id="ARBA00022989"/>
    </source>
</evidence>
<evidence type="ECO:0000313" key="9">
    <source>
        <dbReference type="Proteomes" id="UP000680206"/>
    </source>
</evidence>
<dbReference type="PANTHER" id="PTHR42718:SF9">
    <property type="entry name" value="MAJOR FACILITATOR SUPERFAMILY MULTIDRUG TRANSPORTER MFSC"/>
    <property type="match status" value="1"/>
</dbReference>
<feature type="transmembrane region" description="Helical" evidence="6">
    <location>
        <begin position="82"/>
        <end position="104"/>
    </location>
</feature>
<feature type="transmembrane region" description="Helical" evidence="6">
    <location>
        <begin position="234"/>
        <end position="256"/>
    </location>
</feature>
<evidence type="ECO:0000256" key="2">
    <source>
        <dbReference type="ARBA" id="ARBA00022448"/>
    </source>
</evidence>
<proteinExistence type="predicted"/>
<feature type="transmembrane region" description="Helical" evidence="6">
    <location>
        <begin position="12"/>
        <end position="35"/>
    </location>
</feature>
<dbReference type="InterPro" id="IPR011701">
    <property type="entry name" value="MFS"/>
</dbReference>
<dbReference type="Proteomes" id="UP000680206">
    <property type="component" value="Unassembled WGS sequence"/>
</dbReference>
<comment type="subcellular location">
    <subcellularLocation>
        <location evidence="1">Cell membrane</location>
        <topology evidence="1">Multi-pass membrane protein</topology>
    </subcellularLocation>
</comment>
<sequence>MSAGVMVVLQRIKVGAVYGGALLGPLGGGVVSPMLPEIGRSVHASAGAAAASLTAYFVPFALVQLVSGTLGERWGRHRTVRIAYLVYAAGSLVCALAPTLALFLGARAALGAANAFTSPLLLAGLGDIVPRERLGRAVGVYSSCQAAGQSFAPLVGGLAAASWRLGFVVVAAAAVLLAFAPPPGEPRPAASAPPWRPLLSRRMGLLSAAAFMSYLGASALPFLVALYAREKLDVSADLTGVALLGFGVAGLVLGAVWGRVAERAGARLCGGVAAVVTAVFVAVVGTSGSVGALAVWWTLAGAGASMMTVALQSLTMRAVPSNRGGALSAVSAFRFGGGAVAPLVWLPVYHAGAAGAFAAAACSLLLVVPALALTGDGAG</sequence>
<name>A0ABS3S3B8_9ACTN</name>
<evidence type="ECO:0000256" key="3">
    <source>
        <dbReference type="ARBA" id="ARBA00022692"/>
    </source>
</evidence>
<dbReference type="InterPro" id="IPR020846">
    <property type="entry name" value="MFS_dom"/>
</dbReference>
<evidence type="ECO:0000256" key="5">
    <source>
        <dbReference type="ARBA" id="ARBA00023136"/>
    </source>
</evidence>
<keyword evidence="2" id="KW-0813">Transport</keyword>
<feature type="transmembrane region" description="Helical" evidence="6">
    <location>
        <begin position="294"/>
        <end position="314"/>
    </location>
</feature>
<feature type="transmembrane region" description="Helical" evidence="6">
    <location>
        <begin position="203"/>
        <end position="228"/>
    </location>
</feature>
<dbReference type="Pfam" id="PF07690">
    <property type="entry name" value="MFS_1"/>
    <property type="match status" value="2"/>
</dbReference>
<reference evidence="8 9" key="1">
    <citation type="submission" date="2021-03" db="EMBL/GenBank/DDBJ databases">
        <title>Actinomadura violae sp. nov., isolated from lichen in Thailand.</title>
        <authorList>
            <person name="Kanchanasin P."/>
            <person name="Saeng-In P."/>
            <person name="Phongsopitanun W."/>
            <person name="Yuki M."/>
            <person name="Kudo T."/>
            <person name="Ohkuma M."/>
            <person name="Tanasupawat S."/>
        </authorList>
    </citation>
    <scope>NUCLEOTIDE SEQUENCE [LARGE SCALE GENOMIC DNA]</scope>
    <source>
        <strain evidence="8 9">LCR2-06</strain>
    </source>
</reference>
<keyword evidence="9" id="KW-1185">Reference proteome</keyword>
<gene>
    <name evidence="8" type="ORF">J4709_36380</name>
</gene>
<evidence type="ECO:0000256" key="6">
    <source>
        <dbReference type="SAM" id="Phobius"/>
    </source>
</evidence>
<feature type="transmembrane region" description="Helical" evidence="6">
    <location>
        <begin position="268"/>
        <end position="288"/>
    </location>
</feature>
<feature type="transmembrane region" description="Helical" evidence="6">
    <location>
        <begin position="326"/>
        <end position="345"/>
    </location>
</feature>
<evidence type="ECO:0000256" key="1">
    <source>
        <dbReference type="ARBA" id="ARBA00004651"/>
    </source>
</evidence>
<feature type="transmembrane region" description="Helical" evidence="6">
    <location>
        <begin position="351"/>
        <end position="373"/>
    </location>
</feature>
<dbReference type="PROSITE" id="PS50850">
    <property type="entry name" value="MFS"/>
    <property type="match status" value="1"/>
</dbReference>
<keyword evidence="3 6" id="KW-0812">Transmembrane</keyword>
<evidence type="ECO:0000313" key="8">
    <source>
        <dbReference type="EMBL" id="MBO2463058.1"/>
    </source>
</evidence>
<dbReference type="PANTHER" id="PTHR42718">
    <property type="entry name" value="MAJOR FACILITATOR SUPERFAMILY MULTIDRUG TRANSPORTER MFSC"/>
    <property type="match status" value="1"/>
</dbReference>
<dbReference type="SUPFAM" id="SSF103473">
    <property type="entry name" value="MFS general substrate transporter"/>
    <property type="match status" value="1"/>
</dbReference>
<dbReference type="Gene3D" id="1.20.1250.20">
    <property type="entry name" value="MFS general substrate transporter like domains"/>
    <property type="match status" value="1"/>
</dbReference>
<protein>
    <submittedName>
        <fullName evidence="8">MFS transporter</fullName>
    </submittedName>
</protein>
<dbReference type="RefSeq" id="WP_208247884.1">
    <property type="nucleotide sequence ID" value="NZ_JAGEPF010000025.1"/>
</dbReference>
<dbReference type="EMBL" id="JAGEPF010000025">
    <property type="protein sequence ID" value="MBO2463058.1"/>
    <property type="molecule type" value="Genomic_DNA"/>
</dbReference>
<comment type="caution">
    <text evidence="8">The sequence shown here is derived from an EMBL/GenBank/DDBJ whole genome shotgun (WGS) entry which is preliminary data.</text>
</comment>
<feature type="domain" description="Major facilitator superfamily (MFS) profile" evidence="7">
    <location>
        <begin position="13"/>
        <end position="379"/>
    </location>
</feature>
<organism evidence="8 9">
    <name type="scientific">Actinomadura violacea</name>
    <dbReference type="NCBI Taxonomy" id="2819934"/>
    <lineage>
        <taxon>Bacteria</taxon>
        <taxon>Bacillati</taxon>
        <taxon>Actinomycetota</taxon>
        <taxon>Actinomycetes</taxon>
        <taxon>Streptosporangiales</taxon>
        <taxon>Thermomonosporaceae</taxon>
        <taxon>Actinomadura</taxon>
    </lineage>
</organism>
<feature type="transmembrane region" description="Helical" evidence="6">
    <location>
        <begin position="47"/>
        <end position="70"/>
    </location>
</feature>